<evidence type="ECO:0008006" key="2">
    <source>
        <dbReference type="Google" id="ProtNLM"/>
    </source>
</evidence>
<dbReference type="PANTHER" id="PTHR38567">
    <property type="entry name" value="DUF4291 DOMAIN-CONTAINING PROTEIN"/>
    <property type="match status" value="1"/>
</dbReference>
<proteinExistence type="predicted"/>
<dbReference type="AlphaFoldDB" id="A0A6J4HEQ3"/>
<accession>A0A6J4HEQ3</accession>
<gene>
    <name evidence="1" type="ORF">AVDCRST_MAG63-512</name>
</gene>
<reference evidence="1" key="1">
    <citation type="submission" date="2020-02" db="EMBL/GenBank/DDBJ databases">
        <authorList>
            <person name="Meier V. D."/>
        </authorList>
    </citation>
    <scope>NUCLEOTIDE SEQUENCE</scope>
    <source>
        <strain evidence="1">AVDCRST_MAG63</strain>
    </source>
</reference>
<dbReference type="EMBL" id="CADCTO010000065">
    <property type="protein sequence ID" value="CAA9221226.1"/>
    <property type="molecule type" value="Genomic_DNA"/>
</dbReference>
<dbReference type="Pfam" id="PF14124">
    <property type="entry name" value="DUF4291"/>
    <property type="match status" value="1"/>
</dbReference>
<dbReference type="InterPro" id="IPR025633">
    <property type="entry name" value="DUF4291"/>
</dbReference>
<evidence type="ECO:0000313" key="1">
    <source>
        <dbReference type="EMBL" id="CAA9221226.1"/>
    </source>
</evidence>
<protein>
    <recommendedName>
        <fullName evidence="2">DUF4291 domain-containing protein</fullName>
    </recommendedName>
</protein>
<dbReference type="PANTHER" id="PTHR38567:SF1">
    <property type="entry name" value="DUF4291 DOMAIN-CONTAINING PROTEIN"/>
    <property type="match status" value="1"/>
</dbReference>
<sequence>MHLRTQPYLTQRERWPRTGRHILAQYDDEAVVVYQAYRPSIGRFAAEHGFFGGDFSFSRMSWIKPNFLWMMFRCGWAAKENQETVLAVTITRAGFDAILDAAVPSTYVREAYGSEDEWKRAVGASSVRLQWDPDHSPSGEKTERRAIQLGLRDAYLRRYATEWTVRIEDITGFVREQHRHAAARDYDRLVTPREDVYPVDASTADRLGMGGEAT</sequence>
<name>A0A6J4HEQ3_9BACT</name>
<organism evidence="1">
    <name type="scientific">uncultured Armatimonadetes bacterium</name>
    <dbReference type="NCBI Taxonomy" id="157466"/>
    <lineage>
        <taxon>Bacteria</taxon>
        <taxon>Bacillati</taxon>
        <taxon>Armatimonadota</taxon>
        <taxon>environmental samples</taxon>
    </lineage>
</organism>